<feature type="compositionally biased region" description="Basic residues" evidence="1">
    <location>
        <begin position="54"/>
        <end position="64"/>
    </location>
</feature>
<accession>A0A917H5N7</accession>
<organism evidence="2 3">
    <name type="scientific">Kocuria dechangensis</name>
    <dbReference type="NCBI Taxonomy" id="1176249"/>
    <lineage>
        <taxon>Bacteria</taxon>
        <taxon>Bacillati</taxon>
        <taxon>Actinomycetota</taxon>
        <taxon>Actinomycetes</taxon>
        <taxon>Micrococcales</taxon>
        <taxon>Micrococcaceae</taxon>
        <taxon>Kocuria</taxon>
    </lineage>
</organism>
<proteinExistence type="predicted"/>
<evidence type="ECO:0000313" key="2">
    <source>
        <dbReference type="EMBL" id="GGG67380.1"/>
    </source>
</evidence>
<comment type="caution">
    <text evidence="2">The sequence shown here is derived from an EMBL/GenBank/DDBJ whole genome shotgun (WGS) entry which is preliminary data.</text>
</comment>
<evidence type="ECO:0000313" key="3">
    <source>
        <dbReference type="Proteomes" id="UP000638848"/>
    </source>
</evidence>
<feature type="region of interest" description="Disordered" evidence="1">
    <location>
        <begin position="51"/>
        <end position="78"/>
    </location>
</feature>
<protein>
    <submittedName>
        <fullName evidence="2">Uncharacterized protein</fullName>
    </submittedName>
</protein>
<sequence length="141" mass="15863">MQHHLVDTGHGSTEPGHRRIRFHGFSSDKPLERPALWAGLPPADTTIVPFSCRGRYRGRPPGTRRLRDPTSWRQGLHEQAAGHRINQLREIYGEDPHDPQARFKSARQAGSDQPITVRAEGADSTRMRVRAGAERTSPSSW</sequence>
<dbReference type="EMBL" id="BMEQ01000027">
    <property type="protein sequence ID" value="GGG67380.1"/>
    <property type="molecule type" value="Genomic_DNA"/>
</dbReference>
<feature type="region of interest" description="Disordered" evidence="1">
    <location>
        <begin position="1"/>
        <end position="26"/>
    </location>
</feature>
<name>A0A917H5N7_9MICC</name>
<reference evidence="2" key="1">
    <citation type="journal article" date="2014" name="Int. J. Syst. Evol. Microbiol.">
        <title>Complete genome sequence of Corynebacterium casei LMG S-19264T (=DSM 44701T), isolated from a smear-ripened cheese.</title>
        <authorList>
            <consortium name="US DOE Joint Genome Institute (JGI-PGF)"/>
            <person name="Walter F."/>
            <person name="Albersmeier A."/>
            <person name="Kalinowski J."/>
            <person name="Ruckert C."/>
        </authorList>
    </citation>
    <scope>NUCLEOTIDE SEQUENCE</scope>
    <source>
        <strain evidence="2">CGMCC 1.12187</strain>
    </source>
</reference>
<reference evidence="2" key="2">
    <citation type="submission" date="2020-09" db="EMBL/GenBank/DDBJ databases">
        <authorList>
            <person name="Sun Q."/>
            <person name="Zhou Y."/>
        </authorList>
    </citation>
    <scope>NUCLEOTIDE SEQUENCE</scope>
    <source>
        <strain evidence="2">CGMCC 1.12187</strain>
    </source>
</reference>
<keyword evidence="3" id="KW-1185">Reference proteome</keyword>
<gene>
    <name evidence="2" type="ORF">GCM10011374_34530</name>
</gene>
<feature type="region of interest" description="Disordered" evidence="1">
    <location>
        <begin position="95"/>
        <end position="141"/>
    </location>
</feature>
<dbReference type="AlphaFoldDB" id="A0A917H5N7"/>
<dbReference type="Proteomes" id="UP000638848">
    <property type="component" value="Unassembled WGS sequence"/>
</dbReference>
<evidence type="ECO:0000256" key="1">
    <source>
        <dbReference type="SAM" id="MobiDB-lite"/>
    </source>
</evidence>